<organism evidence="2 3">
    <name type="scientific">Photobacterium aphoticum</name>
    <dbReference type="NCBI Taxonomy" id="754436"/>
    <lineage>
        <taxon>Bacteria</taxon>
        <taxon>Pseudomonadati</taxon>
        <taxon>Pseudomonadota</taxon>
        <taxon>Gammaproteobacteria</taxon>
        <taxon>Vibrionales</taxon>
        <taxon>Vibrionaceae</taxon>
        <taxon>Photobacterium</taxon>
    </lineage>
</organism>
<gene>
    <name evidence="2" type="ORF">JCM19237_4851</name>
</gene>
<dbReference type="CDD" id="cd06532">
    <property type="entry name" value="Glyco_transf_25"/>
    <property type="match status" value="1"/>
</dbReference>
<evidence type="ECO:0000313" key="2">
    <source>
        <dbReference type="EMBL" id="GAL05778.1"/>
    </source>
</evidence>
<dbReference type="EMBL" id="BBMN01000008">
    <property type="protein sequence ID" value="GAL05778.1"/>
    <property type="molecule type" value="Genomic_DNA"/>
</dbReference>
<accession>A0A090QU27</accession>
<protein>
    <submittedName>
        <fullName evidence="2">Glycosyltransferase</fullName>
    </submittedName>
</protein>
<comment type="caution">
    <text evidence="2">The sequence shown here is derived from an EMBL/GenBank/DDBJ whole genome shotgun (WGS) entry which is preliminary data.</text>
</comment>
<evidence type="ECO:0000259" key="1">
    <source>
        <dbReference type="Pfam" id="PF01755"/>
    </source>
</evidence>
<proteinExistence type="predicted"/>
<name>A0A090QU27_9GAMM</name>
<dbReference type="GO" id="GO:0016740">
    <property type="term" value="F:transferase activity"/>
    <property type="evidence" value="ECO:0007669"/>
    <property type="project" value="UniProtKB-KW"/>
</dbReference>
<sequence>MIDIFVVNLASSQERKEKISQQLEALQLNYHIFSAVDGRAGEHPLFQKYQECLSQRYRGKSLSKGQLGCYASHYRLWEKCVELNKPIIVLEDDAVIDAAAFSNFCHQCQDLPKSLHFIRLHKNQRKKYSSCQVYINNGIEIHRFDKGQMGTIGYYLTPTGAKTFIEHSQQWVFPVDIMMDRFWATHVECYGLVPPCISHNDDDISDIGYGQKAPRSFLTRCRREYFNLTEAIRRKKHNIQFKRQHNRLK</sequence>
<dbReference type="Pfam" id="PF01755">
    <property type="entry name" value="Glyco_transf_25"/>
    <property type="match status" value="1"/>
</dbReference>
<dbReference type="Proteomes" id="UP000029227">
    <property type="component" value="Unassembled WGS sequence"/>
</dbReference>
<dbReference type="InterPro" id="IPR002654">
    <property type="entry name" value="Glyco_trans_25"/>
</dbReference>
<reference evidence="2 3" key="1">
    <citation type="journal article" date="2014" name="Genome Announc.">
        <title>Draft Genome Sequences of Two Vibrionaceae Species, Vibrio ponticus C121 and Photobacterium aphoticum C119, Isolated as Coral Reef Microbiota.</title>
        <authorList>
            <person name="Al-saari N."/>
            <person name="Meirelles P.M."/>
            <person name="Mino S."/>
            <person name="Suda W."/>
            <person name="Oshima K."/>
            <person name="Hattori M."/>
            <person name="Ohkuma M."/>
            <person name="Thompson F.L."/>
            <person name="Gomez-Gil B."/>
            <person name="Sawabe T."/>
            <person name="Sawabe T."/>
        </authorList>
    </citation>
    <scope>NUCLEOTIDE SEQUENCE [LARGE SCALE GENOMIC DNA]</scope>
    <source>
        <strain evidence="2 3">JCM 19237</strain>
    </source>
</reference>
<feature type="domain" description="Glycosyl transferase family 25" evidence="1">
    <location>
        <begin position="1"/>
        <end position="179"/>
    </location>
</feature>
<keyword evidence="2" id="KW-0808">Transferase</keyword>
<dbReference type="AlphaFoldDB" id="A0A090QU27"/>
<evidence type="ECO:0000313" key="3">
    <source>
        <dbReference type="Proteomes" id="UP000029227"/>
    </source>
</evidence>
<dbReference type="STRING" id="754436.JCM19237_4851"/>
<dbReference type="eggNOG" id="COG3306">
    <property type="taxonomic scope" value="Bacteria"/>
</dbReference>